<dbReference type="AlphaFoldDB" id="A0A0F9DCN6"/>
<accession>A0A0F9DCN6</accession>
<name>A0A0F9DCN6_9ZZZZ</name>
<sequence length="142" mass="15265">MLSMLAATVLTLLAMIGPSVDFRDSGEGLRFTDIYGNVRFEPTAAGCTTGGVAVIYLPASGLTLDILAHELAHAYDCIDDGYMNGSPLARPPVRPAWISDYCWNSGAEWFACSVQRYGIHALDLRSSNADDLEVGRLALPDP</sequence>
<organism evidence="1">
    <name type="scientific">marine sediment metagenome</name>
    <dbReference type="NCBI Taxonomy" id="412755"/>
    <lineage>
        <taxon>unclassified sequences</taxon>
        <taxon>metagenomes</taxon>
        <taxon>ecological metagenomes</taxon>
    </lineage>
</organism>
<evidence type="ECO:0000313" key="1">
    <source>
        <dbReference type="EMBL" id="KKL59404.1"/>
    </source>
</evidence>
<comment type="caution">
    <text evidence="1">The sequence shown here is derived from an EMBL/GenBank/DDBJ whole genome shotgun (WGS) entry which is preliminary data.</text>
</comment>
<gene>
    <name evidence="1" type="ORF">LCGC14_2215710</name>
</gene>
<proteinExistence type="predicted"/>
<reference evidence="1" key="1">
    <citation type="journal article" date="2015" name="Nature">
        <title>Complex archaea that bridge the gap between prokaryotes and eukaryotes.</title>
        <authorList>
            <person name="Spang A."/>
            <person name="Saw J.H."/>
            <person name="Jorgensen S.L."/>
            <person name="Zaremba-Niedzwiedzka K."/>
            <person name="Martijn J."/>
            <person name="Lind A.E."/>
            <person name="van Eijk R."/>
            <person name="Schleper C."/>
            <person name="Guy L."/>
            <person name="Ettema T.J."/>
        </authorList>
    </citation>
    <scope>NUCLEOTIDE SEQUENCE</scope>
</reference>
<protein>
    <submittedName>
        <fullName evidence="1">Uncharacterized protein</fullName>
    </submittedName>
</protein>
<dbReference type="EMBL" id="LAZR01029501">
    <property type="protein sequence ID" value="KKL59404.1"/>
    <property type="molecule type" value="Genomic_DNA"/>
</dbReference>